<organism evidence="1 2">
    <name type="scientific">Streptomyces liliiviolaceus</name>
    <dbReference type="NCBI Taxonomy" id="2823109"/>
    <lineage>
        <taxon>Bacteria</taxon>
        <taxon>Bacillati</taxon>
        <taxon>Actinomycetota</taxon>
        <taxon>Actinomycetes</taxon>
        <taxon>Kitasatosporales</taxon>
        <taxon>Streptomycetaceae</taxon>
        <taxon>Streptomyces</taxon>
    </lineage>
</organism>
<gene>
    <name evidence="1" type="ORF">J8N05_47065</name>
</gene>
<evidence type="ECO:0000313" key="2">
    <source>
        <dbReference type="Proteomes" id="UP000677413"/>
    </source>
</evidence>
<keyword evidence="2" id="KW-1185">Reference proteome</keyword>
<proteinExistence type="predicted"/>
<reference evidence="1 2" key="1">
    <citation type="submission" date="2021-04" db="EMBL/GenBank/DDBJ databases">
        <authorList>
            <person name="Tang X."/>
            <person name="Zhou X."/>
            <person name="Chen X."/>
            <person name="Cernava T."/>
            <person name="Zhang C."/>
        </authorList>
    </citation>
    <scope>NUCLEOTIDE SEQUENCE [LARGE SCALE GENOMIC DNA]</scope>
    <source>
        <strain evidence="1 2">BH-SS-21</strain>
        <plasmid evidence="1">p1</plasmid>
    </source>
</reference>
<dbReference type="Proteomes" id="UP000677413">
    <property type="component" value="Unassembled WGS sequence"/>
</dbReference>
<accession>A0A940Y700</accession>
<dbReference type="EMBL" id="JAGPYQ010000004">
    <property type="protein sequence ID" value="MBQ0855723.1"/>
    <property type="molecule type" value="Genomic_DNA"/>
</dbReference>
<sequence>MGQDQQDQGGFVVTEKAEGGTNTVIVTADGVDVHHIPGGLTEDDLVD</sequence>
<evidence type="ECO:0000313" key="1">
    <source>
        <dbReference type="EMBL" id="MBQ0855723.1"/>
    </source>
</evidence>
<geneLocation type="plasmid" evidence="1">
    <name>p1</name>
</geneLocation>
<dbReference type="RefSeq" id="WP_210894719.1">
    <property type="nucleotide sequence ID" value="NZ_JAGPYQ010000004.1"/>
</dbReference>
<name>A0A940Y700_9ACTN</name>
<comment type="caution">
    <text evidence="1">The sequence shown here is derived from an EMBL/GenBank/DDBJ whole genome shotgun (WGS) entry which is preliminary data.</text>
</comment>
<protein>
    <submittedName>
        <fullName evidence="1">Uncharacterized protein</fullName>
    </submittedName>
</protein>
<dbReference type="AlphaFoldDB" id="A0A940Y700"/>
<keyword evidence="1" id="KW-0614">Plasmid</keyword>